<evidence type="ECO:0000313" key="11">
    <source>
        <dbReference type="Proteomes" id="UP000095765"/>
    </source>
</evidence>
<keyword evidence="4 8" id="KW-1133">Transmembrane helix</keyword>
<dbReference type="HAMAP" id="MF_01521">
    <property type="entry name" value="MntP_pump"/>
    <property type="match status" value="1"/>
</dbReference>
<evidence type="ECO:0000256" key="8">
    <source>
        <dbReference type="HAMAP-Rule" id="MF_01521"/>
    </source>
</evidence>
<dbReference type="PANTHER" id="PTHR35529:SF1">
    <property type="entry name" value="MANGANESE EFFLUX PUMP MNTP-RELATED"/>
    <property type="match status" value="1"/>
</dbReference>
<comment type="subcellular location">
    <subcellularLocation>
        <location evidence="8">Cell membrane</location>
        <topology evidence="8">Multi-pass membrane protein</topology>
    </subcellularLocation>
</comment>
<evidence type="ECO:0000313" key="12">
    <source>
        <dbReference type="Proteomes" id="UP000260828"/>
    </source>
</evidence>
<sequence>MTTLTLFMIALGLSMDAFAVSISNGMCYRGFGRKQAFAAAAAFGLFQMLMPIAGYFAGRTFSEAIGFADHWIALFLLGIIGGKMIVDGARELRHPESCDSAAGAFTLRILVLQAVATSIDALAVGVGFAVMQVNIVTAAAFIGLITFACCIIGAMLGHRFGLLLGTRAEICGGIILAGIGLKIFTEHMFGI</sequence>
<dbReference type="AlphaFoldDB" id="A0A174NM64"/>
<evidence type="ECO:0000256" key="5">
    <source>
        <dbReference type="ARBA" id="ARBA00023065"/>
    </source>
</evidence>
<evidence type="ECO:0000256" key="4">
    <source>
        <dbReference type="ARBA" id="ARBA00022989"/>
    </source>
</evidence>
<dbReference type="InterPro" id="IPR022929">
    <property type="entry name" value="Put_MntP"/>
</dbReference>
<dbReference type="Pfam" id="PF02659">
    <property type="entry name" value="Mntp"/>
    <property type="match status" value="1"/>
</dbReference>
<dbReference type="InterPro" id="IPR003810">
    <property type="entry name" value="Mntp/YtaF"/>
</dbReference>
<dbReference type="EMBL" id="QVME01000001">
    <property type="protein sequence ID" value="RGE69641.1"/>
    <property type="molecule type" value="Genomic_DNA"/>
</dbReference>
<dbReference type="Proteomes" id="UP000095765">
    <property type="component" value="Unassembled WGS sequence"/>
</dbReference>
<dbReference type="GO" id="GO:0005886">
    <property type="term" value="C:plasma membrane"/>
    <property type="evidence" value="ECO:0007669"/>
    <property type="project" value="UniProtKB-SubCell"/>
</dbReference>
<comment type="similarity">
    <text evidence="8">Belongs to the MntP (TC 9.B.29) family.</text>
</comment>
<evidence type="ECO:0000256" key="2">
    <source>
        <dbReference type="ARBA" id="ARBA00022475"/>
    </source>
</evidence>
<keyword evidence="1 8" id="KW-0813">Transport</keyword>
<keyword evidence="6 8" id="KW-0472">Membrane</keyword>
<evidence type="ECO:0000256" key="1">
    <source>
        <dbReference type="ARBA" id="ARBA00022448"/>
    </source>
</evidence>
<evidence type="ECO:0000256" key="7">
    <source>
        <dbReference type="ARBA" id="ARBA00023211"/>
    </source>
</evidence>
<keyword evidence="5 8" id="KW-0406">Ion transport</keyword>
<organism evidence="9 11">
    <name type="scientific">Anaerotruncus colihominis</name>
    <dbReference type="NCBI Taxonomy" id="169435"/>
    <lineage>
        <taxon>Bacteria</taxon>
        <taxon>Bacillati</taxon>
        <taxon>Bacillota</taxon>
        <taxon>Clostridia</taxon>
        <taxon>Eubacteriales</taxon>
        <taxon>Oscillospiraceae</taxon>
        <taxon>Anaerotruncus</taxon>
    </lineage>
</organism>
<proteinExistence type="inferred from homology"/>
<evidence type="ECO:0000256" key="3">
    <source>
        <dbReference type="ARBA" id="ARBA00022692"/>
    </source>
</evidence>
<keyword evidence="3 8" id="KW-0812">Transmembrane</keyword>
<comment type="function">
    <text evidence="8">Probably functions as a manganese efflux pump.</text>
</comment>
<evidence type="ECO:0000256" key="6">
    <source>
        <dbReference type="ARBA" id="ARBA00023136"/>
    </source>
</evidence>
<reference evidence="9 11" key="1">
    <citation type="submission" date="2015-09" db="EMBL/GenBank/DDBJ databases">
        <authorList>
            <consortium name="Pathogen Informatics"/>
        </authorList>
    </citation>
    <scope>NUCLEOTIDE SEQUENCE [LARGE SCALE GENOMIC DNA]</scope>
    <source>
        <strain evidence="9 11">2789STDY5834939</strain>
    </source>
</reference>
<name>A0A174NM64_9FIRM</name>
<feature type="transmembrane region" description="Helical" evidence="8">
    <location>
        <begin position="135"/>
        <end position="156"/>
    </location>
</feature>
<keyword evidence="7 8" id="KW-0464">Manganese</keyword>
<feature type="transmembrane region" description="Helical" evidence="8">
    <location>
        <begin position="64"/>
        <end position="86"/>
    </location>
</feature>
<dbReference type="GeneID" id="72465679"/>
<dbReference type="PANTHER" id="PTHR35529">
    <property type="entry name" value="MANGANESE EFFLUX PUMP MNTP-RELATED"/>
    <property type="match status" value="1"/>
</dbReference>
<dbReference type="EMBL" id="CZBE01000005">
    <property type="protein sequence ID" value="CUP47079.1"/>
    <property type="molecule type" value="Genomic_DNA"/>
</dbReference>
<keyword evidence="2 8" id="KW-1003">Cell membrane</keyword>
<protein>
    <recommendedName>
        <fullName evidence="8">Putative manganese efflux pump MntP</fullName>
    </recommendedName>
</protein>
<dbReference type="Proteomes" id="UP000260828">
    <property type="component" value="Unassembled WGS sequence"/>
</dbReference>
<feature type="transmembrane region" description="Helical" evidence="8">
    <location>
        <begin position="6"/>
        <end position="24"/>
    </location>
</feature>
<accession>A0A174NM64</accession>
<dbReference type="RefSeq" id="WP_024730537.1">
    <property type="nucleotide sequence ID" value="NZ_CABIWA010000007.1"/>
</dbReference>
<dbReference type="OrthoDB" id="9787346at2"/>
<evidence type="ECO:0000313" key="10">
    <source>
        <dbReference type="EMBL" id="RGE69641.1"/>
    </source>
</evidence>
<feature type="transmembrane region" description="Helical" evidence="8">
    <location>
        <begin position="107"/>
        <end position="129"/>
    </location>
</feature>
<evidence type="ECO:0000313" key="9">
    <source>
        <dbReference type="EMBL" id="CUP47079.1"/>
    </source>
</evidence>
<feature type="transmembrane region" description="Helical" evidence="8">
    <location>
        <begin position="168"/>
        <end position="185"/>
    </location>
</feature>
<reference evidence="10 12" key="2">
    <citation type="submission" date="2018-08" db="EMBL/GenBank/DDBJ databases">
        <title>A genome reference for cultivated species of the human gut microbiota.</title>
        <authorList>
            <person name="Zou Y."/>
            <person name="Xue W."/>
            <person name="Luo G."/>
        </authorList>
    </citation>
    <scope>NUCLEOTIDE SEQUENCE [LARGE SCALE GENOMIC DNA]</scope>
    <source>
        <strain evidence="10 12">TF05-12AC</strain>
    </source>
</reference>
<dbReference type="GO" id="GO:0005384">
    <property type="term" value="F:manganese ion transmembrane transporter activity"/>
    <property type="evidence" value="ECO:0007669"/>
    <property type="project" value="UniProtKB-UniRule"/>
</dbReference>
<gene>
    <name evidence="9" type="primary">yebN</name>
    <name evidence="8" type="synonym">mntP</name>
    <name evidence="10" type="ORF">DXC40_00805</name>
    <name evidence="9" type="ORF">ERS852551_00897</name>
</gene>
<feature type="transmembrane region" description="Helical" evidence="8">
    <location>
        <begin position="36"/>
        <end position="58"/>
    </location>
</feature>